<dbReference type="PANTHER" id="PTHR44051:SF8">
    <property type="entry name" value="GLUTATHIONE S-TRANSFERASE GSTA"/>
    <property type="match status" value="1"/>
</dbReference>
<feature type="compositionally biased region" description="Low complexity" evidence="2">
    <location>
        <begin position="495"/>
        <end position="511"/>
    </location>
</feature>
<dbReference type="PhylomeDB" id="A0A0G4ID59"/>
<dbReference type="InterPro" id="IPR036282">
    <property type="entry name" value="Glutathione-S-Trfase_C_sf"/>
</dbReference>
<sequence length="589" mass="64877">MGVSLYGTQGSRSPLVNWCLFELDVPFEQKNPREGNPNPFRQVPFLTDDSDGADVQLFESGAILSYLYDKYGGGSSASPAARSEVNKWLIWANASLDPILFKEDGQGRVFGTGVNQDNKKLRYLDTVLGKQPFVLGDQFSVADVAIAAYLLYMPQFFPSIDVGALYPNVADYMLRCCQRDAYKKAYEREQPTVEALLQKNTQERGQKGQGGEKKFLGGAPGIQTIKLLDLHWVNPFECKVSFATVLSSKDENLKAIFQTEFRLWKESHKATAEYMLATKHVPDKTDQVSLWKLSLLQGLRKDPDLIHEVSVTVGEGKECADLLEAVFDVATEKKEIGAKPSREKLLALRRNLGKENIVSAVGRLKKCLRDGGKAGYTAPDDLEKRALENVLTKFEYTDASEKAAEKHDKKIAVLTYNEIVPFVKRKVEAAELFAVKVAIEGQGSRSSSSRPHHEYGAAASGLYGRSRKGKGGKEKKGKKRETSFQSSGDRDRDGNAGTAAASSQGGSSSSSRPCPNCGHLKHYDEAKGCPAKNVRCSVPGCNQTGHYAKCCPLKKQKQQQAVAAGVRVQKGTMFELREVPQGTFMDQDF</sequence>
<dbReference type="SUPFAM" id="SSF47616">
    <property type="entry name" value="GST C-terminal domain-like"/>
    <property type="match status" value="1"/>
</dbReference>
<protein>
    <submittedName>
        <fullName evidence="5">Uncharacterized protein</fullName>
    </submittedName>
</protein>
<evidence type="ECO:0000256" key="1">
    <source>
        <dbReference type="ARBA" id="ARBA00007409"/>
    </source>
</evidence>
<dbReference type="AlphaFoldDB" id="A0A0G4ID59"/>
<feature type="compositionally biased region" description="Basic residues" evidence="2">
    <location>
        <begin position="465"/>
        <end position="479"/>
    </location>
</feature>
<dbReference type="Pfam" id="PF13417">
    <property type="entry name" value="GST_N_3"/>
    <property type="match status" value="1"/>
</dbReference>
<feature type="domain" description="GST C-terminal" evidence="4">
    <location>
        <begin position="78"/>
        <end position="195"/>
    </location>
</feature>
<dbReference type="EMBL" id="CDMZ01005842">
    <property type="protein sequence ID" value="CEM55053.1"/>
    <property type="molecule type" value="Genomic_DNA"/>
</dbReference>
<dbReference type="Gene3D" id="3.40.30.10">
    <property type="entry name" value="Glutaredoxin"/>
    <property type="match status" value="1"/>
</dbReference>
<dbReference type="PANTHER" id="PTHR44051">
    <property type="entry name" value="GLUTATHIONE S-TRANSFERASE-RELATED"/>
    <property type="match status" value="1"/>
</dbReference>
<dbReference type="PROSITE" id="PS50405">
    <property type="entry name" value="GST_CTER"/>
    <property type="match status" value="1"/>
</dbReference>
<proteinExistence type="inferred from homology"/>
<dbReference type="SUPFAM" id="SSF52833">
    <property type="entry name" value="Thioredoxin-like"/>
    <property type="match status" value="1"/>
</dbReference>
<dbReference type="InterPro" id="IPR004046">
    <property type="entry name" value="GST_C"/>
</dbReference>
<comment type="similarity">
    <text evidence="1">Belongs to the GST superfamily.</text>
</comment>
<name>A0A0G4ID59_9ALVE</name>
<dbReference type="PROSITE" id="PS50404">
    <property type="entry name" value="GST_NTER"/>
    <property type="match status" value="1"/>
</dbReference>
<reference evidence="5" key="1">
    <citation type="submission" date="2014-11" db="EMBL/GenBank/DDBJ databases">
        <authorList>
            <person name="Otto D Thomas"/>
            <person name="Naeem Raeece"/>
        </authorList>
    </citation>
    <scope>NUCLEOTIDE SEQUENCE</scope>
</reference>
<dbReference type="Gene3D" id="1.20.1050.10">
    <property type="match status" value="1"/>
</dbReference>
<organism evidence="5">
    <name type="scientific">Chromera velia CCMP2878</name>
    <dbReference type="NCBI Taxonomy" id="1169474"/>
    <lineage>
        <taxon>Eukaryota</taxon>
        <taxon>Sar</taxon>
        <taxon>Alveolata</taxon>
        <taxon>Colpodellida</taxon>
        <taxon>Chromeraceae</taxon>
        <taxon>Chromera</taxon>
    </lineage>
</organism>
<dbReference type="CDD" id="cd00299">
    <property type="entry name" value="GST_C_family"/>
    <property type="match status" value="1"/>
</dbReference>
<dbReference type="SFLD" id="SFLDS00019">
    <property type="entry name" value="Glutathione_Transferase_(cytos"/>
    <property type="match status" value="1"/>
</dbReference>
<accession>A0A0G4ID59</accession>
<feature type="domain" description="GST N-terminal" evidence="3">
    <location>
        <begin position="1"/>
        <end position="75"/>
    </location>
</feature>
<evidence type="ECO:0000259" key="4">
    <source>
        <dbReference type="PROSITE" id="PS50405"/>
    </source>
</evidence>
<evidence type="ECO:0000256" key="2">
    <source>
        <dbReference type="SAM" id="MobiDB-lite"/>
    </source>
</evidence>
<dbReference type="InterPro" id="IPR004045">
    <property type="entry name" value="Glutathione_S-Trfase_N"/>
</dbReference>
<feature type="region of interest" description="Disordered" evidence="2">
    <location>
        <begin position="441"/>
        <end position="514"/>
    </location>
</feature>
<evidence type="ECO:0000259" key="3">
    <source>
        <dbReference type="PROSITE" id="PS50404"/>
    </source>
</evidence>
<dbReference type="VEuPathDB" id="CryptoDB:Cvel_2301"/>
<dbReference type="InterPro" id="IPR010987">
    <property type="entry name" value="Glutathione-S-Trfase_C-like"/>
</dbReference>
<dbReference type="InterPro" id="IPR036249">
    <property type="entry name" value="Thioredoxin-like_sf"/>
</dbReference>
<dbReference type="InterPro" id="IPR040079">
    <property type="entry name" value="Glutathione_S-Trfase"/>
</dbReference>
<evidence type="ECO:0000313" key="5">
    <source>
        <dbReference type="EMBL" id="CEM55053.1"/>
    </source>
</evidence>
<gene>
    <name evidence="5" type="ORF">Cvel_2301</name>
</gene>
<dbReference type="Pfam" id="PF00043">
    <property type="entry name" value="GST_C"/>
    <property type="match status" value="1"/>
</dbReference>